<dbReference type="OrthoDB" id="7554869at2759"/>
<organism evidence="2 3">
    <name type="scientific">Aphis craccivora</name>
    <name type="common">Cowpea aphid</name>
    <dbReference type="NCBI Taxonomy" id="307492"/>
    <lineage>
        <taxon>Eukaryota</taxon>
        <taxon>Metazoa</taxon>
        <taxon>Ecdysozoa</taxon>
        <taxon>Arthropoda</taxon>
        <taxon>Hexapoda</taxon>
        <taxon>Insecta</taxon>
        <taxon>Pterygota</taxon>
        <taxon>Neoptera</taxon>
        <taxon>Paraneoptera</taxon>
        <taxon>Hemiptera</taxon>
        <taxon>Sternorrhyncha</taxon>
        <taxon>Aphidomorpha</taxon>
        <taxon>Aphidoidea</taxon>
        <taxon>Aphididae</taxon>
        <taxon>Aphidini</taxon>
        <taxon>Aphis</taxon>
        <taxon>Aphis</taxon>
    </lineage>
</organism>
<proteinExistence type="predicted"/>
<dbReference type="Proteomes" id="UP000478052">
    <property type="component" value="Unassembled WGS sequence"/>
</dbReference>
<evidence type="ECO:0000256" key="1">
    <source>
        <dbReference type="SAM" id="Phobius"/>
    </source>
</evidence>
<comment type="caution">
    <text evidence="2">The sequence shown here is derived from an EMBL/GenBank/DDBJ whole genome shotgun (WGS) entry which is preliminary data.</text>
</comment>
<evidence type="ECO:0000313" key="2">
    <source>
        <dbReference type="EMBL" id="KAF0748772.1"/>
    </source>
</evidence>
<keyword evidence="1" id="KW-0472">Membrane</keyword>
<keyword evidence="1" id="KW-0812">Transmembrane</keyword>
<reference evidence="2 3" key="1">
    <citation type="submission" date="2019-08" db="EMBL/GenBank/DDBJ databases">
        <title>Whole genome of Aphis craccivora.</title>
        <authorList>
            <person name="Voronova N.V."/>
            <person name="Shulinski R.S."/>
            <person name="Bandarenka Y.V."/>
            <person name="Zhorov D.G."/>
            <person name="Warner D."/>
        </authorList>
    </citation>
    <scope>NUCLEOTIDE SEQUENCE [LARGE SCALE GENOMIC DNA]</scope>
    <source>
        <strain evidence="2">180601</strain>
        <tissue evidence="2">Whole Body</tissue>
    </source>
</reference>
<dbReference type="PANTHER" id="PTHR33053:SF24">
    <property type="entry name" value="TRANSPOSASE DOMAIN-CONTAINING PROTEIN"/>
    <property type="match status" value="1"/>
</dbReference>
<feature type="transmembrane region" description="Helical" evidence="1">
    <location>
        <begin position="632"/>
        <end position="651"/>
    </location>
</feature>
<keyword evidence="3" id="KW-1185">Reference proteome</keyword>
<dbReference type="EMBL" id="VUJU01006351">
    <property type="protein sequence ID" value="KAF0748772.1"/>
    <property type="molecule type" value="Genomic_DNA"/>
</dbReference>
<name>A0A6G0Y3Q8_APHCR</name>
<dbReference type="PANTHER" id="PTHR33053">
    <property type="entry name" value="PROTEIN, PUTATIVE-RELATED"/>
    <property type="match status" value="1"/>
</dbReference>
<evidence type="ECO:0008006" key="4">
    <source>
        <dbReference type="Google" id="ProtNLM"/>
    </source>
</evidence>
<accession>A0A6G0Y3Q8</accession>
<keyword evidence="1" id="KW-1133">Transmembrane helix</keyword>
<gene>
    <name evidence="2" type="ORF">FWK35_00021557</name>
</gene>
<dbReference type="AlphaFoldDB" id="A0A6G0Y3Q8"/>
<protein>
    <recommendedName>
        <fullName evidence="4">DUF4806 domain-containing protein</fullName>
    </recommendedName>
</protein>
<sequence length="661" mass="76120">MKCLYIKTSIKMPKINKISRRNPSNVSLRTRRRIIQMQNQDAKIANNLVQSSAENSFKSPLNAAHISANSSILSDNNETQFSDNNLFNSDNTVETQFFDKWAVKCKIPQCHLNELLVILRKHKGFEELPKDSRTLLQTPKININQIRLVNPNEKYFHFGLTNYLLTFFSNLNYIPNEIQLVIGVDGLPISHSSNSQLWPILAYVKPDSYIKTKKVFPIGLFWGKSKPTDVNEFLYDFIVETKLLLTDGLKINQSSVPVSIFAICWDAPAKSFMTKTKGHTGLASCSKCTQEGVFLCNRTCFPYKENMSTLRTHDSFVLRTHEDYHITNMNIILLDLPNFNIVEKFSLDYMHLTCLGVMRKLILLWMKGPLSVRLPSSKIKLISSNLRSIKNNIPVEFCRKPRDLEEIGRKATELRQFLIYSGPLVLKDCLSEKCYMNFMVFHISMVILISPNLGKYLEFAQGLLNYFVKSFQVIYGKHLTSHNIHGLLHLCQDYKLFGPLDNVSCFPFENFMKTFKAMLRKHEKPLEQIVKRFKEIDINTSNNPNTYQDESPILKSQHNNGPLPNTILQGNQYKTLILTNKLITIKIDKDSDSYFGTLNNDVVKVFNIIKDLNTGQIVTVGKIFTKKTFYTFLNPMVMTVIIILLCLYYILMITNKNLVLF</sequence>
<evidence type="ECO:0000313" key="3">
    <source>
        <dbReference type="Proteomes" id="UP000478052"/>
    </source>
</evidence>